<sequence length="278" mass="30121">TDAVSVSVSTTREADAFPNEVLPGCAGLGGLRLEVPACSGTDEVSASSNDPWTCDKFGGDSEECVKHFQKHETGHFQCVLRAAGVGTFNCLTGHRCVASALDALGQGHCEEGQIYESAAWELAPSSGGTKGFKTAEYKGWVKDAWAKCLLKNPQTKFISVWTNAGYRCYTAASCKPNGIKGITSFTTSVDLNSIGKGHCEGGQIYKSRAWELGPKRKGKKGFTTRTYKRWVKAAWRKCQEKDPNTKFISVWTNAGYRCYTAASCTPNGFDRITSFTTA</sequence>
<evidence type="ECO:0000313" key="1">
    <source>
        <dbReference type="EMBL" id="CAI3987785.1"/>
    </source>
</evidence>
<dbReference type="OrthoDB" id="440171at2759"/>
<dbReference type="EMBL" id="CAMXCT030001202">
    <property type="protein sequence ID" value="CAL4775097.1"/>
    <property type="molecule type" value="Genomic_DNA"/>
</dbReference>
<protein>
    <submittedName>
        <fullName evidence="1">Uncharacterized protein</fullName>
    </submittedName>
</protein>
<feature type="non-terminal residue" evidence="1">
    <location>
        <position position="1"/>
    </location>
</feature>
<evidence type="ECO:0000313" key="3">
    <source>
        <dbReference type="Proteomes" id="UP001152797"/>
    </source>
</evidence>
<proteinExistence type="predicted"/>
<keyword evidence="3" id="KW-1185">Reference proteome</keyword>
<reference evidence="2" key="2">
    <citation type="submission" date="2024-04" db="EMBL/GenBank/DDBJ databases">
        <authorList>
            <person name="Chen Y."/>
            <person name="Shah S."/>
            <person name="Dougan E. K."/>
            <person name="Thang M."/>
            <person name="Chan C."/>
        </authorList>
    </citation>
    <scope>NUCLEOTIDE SEQUENCE [LARGE SCALE GENOMIC DNA]</scope>
</reference>
<evidence type="ECO:0000313" key="2">
    <source>
        <dbReference type="EMBL" id="CAL1141160.1"/>
    </source>
</evidence>
<dbReference type="Proteomes" id="UP001152797">
    <property type="component" value="Unassembled WGS sequence"/>
</dbReference>
<comment type="caution">
    <text evidence="1">The sequence shown here is derived from an EMBL/GenBank/DDBJ whole genome shotgun (WGS) entry which is preliminary data.</text>
</comment>
<dbReference type="AlphaFoldDB" id="A0A9P1FUZ6"/>
<accession>A0A9P1FUZ6</accession>
<organism evidence="1">
    <name type="scientific">Cladocopium goreaui</name>
    <dbReference type="NCBI Taxonomy" id="2562237"/>
    <lineage>
        <taxon>Eukaryota</taxon>
        <taxon>Sar</taxon>
        <taxon>Alveolata</taxon>
        <taxon>Dinophyceae</taxon>
        <taxon>Suessiales</taxon>
        <taxon>Symbiodiniaceae</taxon>
        <taxon>Cladocopium</taxon>
    </lineage>
</organism>
<gene>
    <name evidence="1" type="ORF">C1SCF055_LOCUS15030</name>
</gene>
<name>A0A9P1FUZ6_9DINO</name>
<dbReference type="EMBL" id="CAMXCT010001202">
    <property type="protein sequence ID" value="CAI3987785.1"/>
    <property type="molecule type" value="Genomic_DNA"/>
</dbReference>
<reference evidence="1" key="1">
    <citation type="submission" date="2022-10" db="EMBL/GenBank/DDBJ databases">
        <authorList>
            <person name="Chen Y."/>
            <person name="Dougan E. K."/>
            <person name="Chan C."/>
            <person name="Rhodes N."/>
            <person name="Thang M."/>
        </authorList>
    </citation>
    <scope>NUCLEOTIDE SEQUENCE</scope>
</reference>
<dbReference type="EMBL" id="CAMXCT020001202">
    <property type="protein sequence ID" value="CAL1141160.1"/>
    <property type="molecule type" value="Genomic_DNA"/>
</dbReference>